<dbReference type="AlphaFoldDB" id="Q2W6I7"/>
<dbReference type="Pfam" id="PF02316">
    <property type="entry name" value="HTH_Tnp_Mu_1"/>
    <property type="match status" value="1"/>
</dbReference>
<dbReference type="RefSeq" id="WP_011384139.1">
    <property type="nucleotide sequence ID" value="NC_007626.1"/>
</dbReference>
<sequence>MDKGQDSFDLSVTIPASELAQLRRRVLYLEAALIQVIRDQRRIKEWFTAAELVALRLPGLPTSKAAVTRIAREQGWTTEKVPCQGGERHAYHFTSLPRRAFQGLIDMVLAPPPGAVAPVDQVPELPEPEPAPMPPPNAAPPWVLPLMRMIRHQGAANVAEAIRELPAFLPPGVACPSMGEAMEVLRALGMVAS</sequence>
<accession>Q2W6I7</accession>
<evidence type="ECO:0000313" key="2">
    <source>
        <dbReference type="EMBL" id="BAE50538.1"/>
    </source>
</evidence>
<organism evidence="2 3">
    <name type="scientific">Paramagnetospirillum magneticum (strain ATCC 700264 / AMB-1)</name>
    <name type="common">Magnetospirillum magneticum</name>
    <dbReference type="NCBI Taxonomy" id="342108"/>
    <lineage>
        <taxon>Bacteria</taxon>
        <taxon>Pseudomonadati</taxon>
        <taxon>Pseudomonadota</taxon>
        <taxon>Alphaproteobacteria</taxon>
        <taxon>Rhodospirillales</taxon>
        <taxon>Magnetospirillaceae</taxon>
        <taxon>Paramagnetospirillum</taxon>
    </lineage>
</organism>
<evidence type="ECO:0000259" key="1">
    <source>
        <dbReference type="PROSITE" id="PS51702"/>
    </source>
</evidence>
<dbReference type="SUPFAM" id="SSF46955">
    <property type="entry name" value="Putative DNA-binding domain"/>
    <property type="match status" value="1"/>
</dbReference>
<dbReference type="EMBL" id="AP007255">
    <property type="protein sequence ID" value="BAE50538.1"/>
    <property type="molecule type" value="Genomic_DNA"/>
</dbReference>
<keyword evidence="3" id="KW-1185">Reference proteome</keyword>
<protein>
    <recommendedName>
        <fullName evidence="1">HTH Mu-type domain-containing protein</fullName>
    </recommendedName>
</protein>
<dbReference type="Gene3D" id="1.10.10.10">
    <property type="entry name" value="Winged helix-like DNA-binding domain superfamily/Winged helix DNA-binding domain"/>
    <property type="match status" value="1"/>
</dbReference>
<proteinExistence type="predicted"/>
<name>Q2W6I7_PARM1</name>
<gene>
    <name evidence="2" type="ordered locus">amb1734</name>
</gene>
<dbReference type="GO" id="GO:0003677">
    <property type="term" value="F:DNA binding"/>
    <property type="evidence" value="ECO:0007669"/>
    <property type="project" value="InterPro"/>
</dbReference>
<reference evidence="2 3" key="1">
    <citation type="journal article" date="2005" name="DNA Res.">
        <title>Complete genome sequence of the facultative anaerobic magnetotactic bacterium Magnetospirillum sp. strain AMB-1.</title>
        <authorList>
            <person name="Matsunaga T."/>
            <person name="Okamura Y."/>
            <person name="Fukuda Y."/>
            <person name="Wahyudi A.T."/>
            <person name="Murase Y."/>
            <person name="Takeyama H."/>
        </authorList>
    </citation>
    <scope>NUCLEOTIDE SEQUENCE [LARGE SCALE GENOMIC DNA]</scope>
    <source>
        <strain evidence="3">ATCC 700264 / AMB-1</strain>
    </source>
</reference>
<dbReference type="HOGENOM" id="CLU_1420454_0_0_5"/>
<dbReference type="InterPro" id="IPR036388">
    <property type="entry name" value="WH-like_DNA-bd_sf"/>
</dbReference>
<dbReference type="Proteomes" id="UP000007058">
    <property type="component" value="Chromosome"/>
</dbReference>
<dbReference type="InterPro" id="IPR009061">
    <property type="entry name" value="DNA-bd_dom_put_sf"/>
</dbReference>
<dbReference type="OrthoDB" id="7358490at2"/>
<dbReference type="InterPro" id="IPR003314">
    <property type="entry name" value="Mu-type_HTH"/>
</dbReference>
<evidence type="ECO:0000313" key="3">
    <source>
        <dbReference type="Proteomes" id="UP000007058"/>
    </source>
</evidence>
<dbReference type="PROSITE" id="PS51702">
    <property type="entry name" value="HTH_MU"/>
    <property type="match status" value="1"/>
</dbReference>
<dbReference type="KEGG" id="mag:amb1734"/>
<feature type="domain" description="HTH Mu-type" evidence="1">
    <location>
        <begin position="45"/>
        <end position="112"/>
    </location>
</feature>